<evidence type="ECO:0000256" key="2">
    <source>
        <dbReference type="ARBA" id="ARBA00022827"/>
    </source>
</evidence>
<accession>A0A6A6T2W1</accession>
<evidence type="ECO:0000256" key="1">
    <source>
        <dbReference type="ARBA" id="ARBA00022630"/>
    </source>
</evidence>
<keyword evidence="2" id="KW-0274">FAD</keyword>
<proteinExistence type="predicted"/>
<dbReference type="EMBL" id="MU004377">
    <property type="protein sequence ID" value="KAF2653647.1"/>
    <property type="molecule type" value="Genomic_DNA"/>
</dbReference>
<dbReference type="AlphaFoldDB" id="A0A6A6T2W1"/>
<dbReference type="PANTHER" id="PTHR43098:SF5">
    <property type="entry name" value="DUAL-FUNCTIONAL MONOOXYGENASE_METHYLTRANSFERASE PSOF"/>
    <property type="match status" value="1"/>
</dbReference>
<dbReference type="GO" id="GO:0016491">
    <property type="term" value="F:oxidoreductase activity"/>
    <property type="evidence" value="ECO:0007669"/>
    <property type="project" value="UniProtKB-KW"/>
</dbReference>
<evidence type="ECO:0000256" key="3">
    <source>
        <dbReference type="ARBA" id="ARBA00022857"/>
    </source>
</evidence>
<keyword evidence="3" id="KW-0521">NADP</keyword>
<dbReference type="OrthoDB" id="66881at2759"/>
<evidence type="ECO:0000313" key="6">
    <source>
        <dbReference type="Proteomes" id="UP000799324"/>
    </source>
</evidence>
<evidence type="ECO:0000313" key="5">
    <source>
        <dbReference type="EMBL" id="KAF2653647.1"/>
    </source>
</evidence>
<gene>
    <name evidence="5" type="ORF">K491DRAFT_694501</name>
</gene>
<dbReference type="PANTHER" id="PTHR43098">
    <property type="entry name" value="L-ORNITHINE N(5)-MONOOXYGENASE-RELATED"/>
    <property type="match status" value="1"/>
</dbReference>
<evidence type="ECO:0000256" key="4">
    <source>
        <dbReference type="ARBA" id="ARBA00023002"/>
    </source>
</evidence>
<name>A0A6A6T2W1_9PLEO</name>
<dbReference type="Pfam" id="PF13738">
    <property type="entry name" value="Pyr_redox_3"/>
    <property type="match status" value="1"/>
</dbReference>
<keyword evidence="1" id="KW-0285">Flavoprotein</keyword>
<dbReference type="InterPro" id="IPR050775">
    <property type="entry name" value="FAD-binding_Monooxygenases"/>
</dbReference>
<organism evidence="5 6">
    <name type="scientific">Lophiostoma macrostomum CBS 122681</name>
    <dbReference type="NCBI Taxonomy" id="1314788"/>
    <lineage>
        <taxon>Eukaryota</taxon>
        <taxon>Fungi</taxon>
        <taxon>Dikarya</taxon>
        <taxon>Ascomycota</taxon>
        <taxon>Pezizomycotina</taxon>
        <taxon>Dothideomycetes</taxon>
        <taxon>Pleosporomycetidae</taxon>
        <taxon>Pleosporales</taxon>
        <taxon>Lophiostomataceae</taxon>
        <taxon>Lophiostoma</taxon>
    </lineage>
</organism>
<keyword evidence="6" id="KW-1185">Reference proteome</keyword>
<keyword evidence="4" id="KW-0560">Oxidoreductase</keyword>
<dbReference type="Proteomes" id="UP000799324">
    <property type="component" value="Unassembled WGS sequence"/>
</dbReference>
<protein>
    <submittedName>
        <fullName evidence="5">FAD/NAD(P)-binding domain-containing protein</fullName>
    </submittedName>
</protein>
<dbReference type="InterPro" id="IPR036188">
    <property type="entry name" value="FAD/NAD-bd_sf"/>
</dbReference>
<dbReference type="Gene3D" id="3.50.50.60">
    <property type="entry name" value="FAD/NAD(P)-binding domain"/>
    <property type="match status" value="2"/>
</dbReference>
<reference evidence="5" key="1">
    <citation type="journal article" date="2020" name="Stud. Mycol.">
        <title>101 Dothideomycetes genomes: a test case for predicting lifestyles and emergence of pathogens.</title>
        <authorList>
            <person name="Haridas S."/>
            <person name="Albert R."/>
            <person name="Binder M."/>
            <person name="Bloem J."/>
            <person name="Labutti K."/>
            <person name="Salamov A."/>
            <person name="Andreopoulos B."/>
            <person name="Baker S."/>
            <person name="Barry K."/>
            <person name="Bills G."/>
            <person name="Bluhm B."/>
            <person name="Cannon C."/>
            <person name="Castanera R."/>
            <person name="Culley D."/>
            <person name="Daum C."/>
            <person name="Ezra D."/>
            <person name="Gonzalez J."/>
            <person name="Henrissat B."/>
            <person name="Kuo A."/>
            <person name="Liang C."/>
            <person name="Lipzen A."/>
            <person name="Lutzoni F."/>
            <person name="Magnuson J."/>
            <person name="Mondo S."/>
            <person name="Nolan M."/>
            <person name="Ohm R."/>
            <person name="Pangilinan J."/>
            <person name="Park H.-J."/>
            <person name="Ramirez L."/>
            <person name="Alfaro M."/>
            <person name="Sun H."/>
            <person name="Tritt A."/>
            <person name="Yoshinaga Y."/>
            <person name="Zwiers L.-H."/>
            <person name="Turgeon B."/>
            <person name="Goodwin S."/>
            <person name="Spatafora J."/>
            <person name="Crous P."/>
            <person name="Grigoriev I."/>
        </authorList>
    </citation>
    <scope>NUCLEOTIDE SEQUENCE</scope>
    <source>
        <strain evidence="5">CBS 122681</strain>
    </source>
</reference>
<dbReference type="SUPFAM" id="SSF51905">
    <property type="entry name" value="FAD/NAD(P)-binding domain"/>
    <property type="match status" value="2"/>
</dbReference>
<sequence length="542" mass="60438">MSITTIDALVVGAGFGGIYQAYTLRELGLTVMVIDTAPAVGGTWYWNRYPGAMSDTESYLYRYSWDTKDLRESPWTHHYLRQPEILAYLNRMVDKHQLRKTLQLNTTMLGASWNDEAQVWHVETTKGAVTAGYLITALGLLSKPNYPDIPGIDNFEGLLTHTASWNPNLDLSGKRVGIIGNGSTGTQVMTAVAPIVGELISFQRHPQYSVPAGNRPVSPEYRKWVNENYDDIWDQAFKSATAFGFVESTRPTMSVSSEERERIFQELWDRGNGFHFMFGGFGDITTSEEANEEAAKFIRRKIGQIVKDPETAKKLQPSDLYARRPLCDSGYYNIFNRDNVKLVDLRENAIESIVADGIQMADGSVHALDVLIFATGFDAIDGNYIRMSITGKKGASLKEHWEDGCTSFLGVAVSGFPNFFTVLGPQGPFCNNPPAIESQVDFISAAIGDAEAKRRVGTKAVLDLSEDTEREWGQLCDRLTDGSLFKRTESWIFGTNIAGKKQATKFYFGGLGKWRETAQEVIQSGFRQFYRCAPAVVERSTL</sequence>